<evidence type="ECO:0000256" key="10">
    <source>
        <dbReference type="ARBA" id="ARBA00022801"/>
    </source>
</evidence>
<dbReference type="GO" id="GO:0003676">
    <property type="term" value="F:nucleic acid binding"/>
    <property type="evidence" value="ECO:0007669"/>
    <property type="project" value="InterPro"/>
</dbReference>
<dbReference type="EMBL" id="JABXBU010001863">
    <property type="protein sequence ID" value="KAF8782951.1"/>
    <property type="molecule type" value="Genomic_DNA"/>
</dbReference>
<evidence type="ECO:0000256" key="8">
    <source>
        <dbReference type="ARBA" id="ARBA00022723"/>
    </source>
</evidence>
<feature type="compositionally biased region" description="Basic residues" evidence="12">
    <location>
        <begin position="215"/>
        <end position="226"/>
    </location>
</feature>
<keyword evidence="9" id="KW-0255">Endonuclease</keyword>
<dbReference type="InterPro" id="IPR036397">
    <property type="entry name" value="RNaseH_sf"/>
</dbReference>
<feature type="domain" description="RNase H type-1" evidence="14">
    <location>
        <begin position="651"/>
        <end position="797"/>
    </location>
</feature>
<evidence type="ECO:0000256" key="1">
    <source>
        <dbReference type="ARBA" id="ARBA00000077"/>
    </source>
</evidence>
<feature type="chain" id="PRO_5035783254" description="Ribonuclease H" evidence="13">
    <location>
        <begin position="23"/>
        <end position="807"/>
    </location>
</feature>
<dbReference type="AlphaFoldDB" id="A0A8T0EYW4"/>
<dbReference type="GO" id="GO:0043137">
    <property type="term" value="P:DNA replication, removal of RNA primer"/>
    <property type="evidence" value="ECO:0007669"/>
    <property type="project" value="TreeGrafter"/>
</dbReference>
<reference evidence="15" key="2">
    <citation type="submission" date="2020-06" db="EMBL/GenBank/DDBJ databases">
        <authorList>
            <person name="Sheffer M."/>
        </authorList>
    </citation>
    <scope>NUCLEOTIDE SEQUENCE</scope>
</reference>
<organism evidence="15 16">
    <name type="scientific">Argiope bruennichi</name>
    <name type="common">Wasp spider</name>
    <name type="synonym">Aranea bruennichi</name>
    <dbReference type="NCBI Taxonomy" id="94029"/>
    <lineage>
        <taxon>Eukaryota</taxon>
        <taxon>Metazoa</taxon>
        <taxon>Ecdysozoa</taxon>
        <taxon>Arthropoda</taxon>
        <taxon>Chelicerata</taxon>
        <taxon>Arachnida</taxon>
        <taxon>Araneae</taxon>
        <taxon>Araneomorphae</taxon>
        <taxon>Entelegynae</taxon>
        <taxon>Araneoidea</taxon>
        <taxon>Araneidae</taxon>
        <taxon>Argiope</taxon>
    </lineage>
</organism>
<keyword evidence="7" id="KW-0540">Nuclease</keyword>
<dbReference type="InterPro" id="IPR050092">
    <property type="entry name" value="RNase_H"/>
</dbReference>
<reference evidence="15" key="1">
    <citation type="journal article" date="2020" name="bioRxiv">
        <title>Chromosome-level reference genome of the European wasp spider Argiope bruennichi: a resource for studies on range expansion and evolutionary adaptation.</title>
        <authorList>
            <person name="Sheffer M.M."/>
            <person name="Hoppe A."/>
            <person name="Krehenwinkel H."/>
            <person name="Uhl G."/>
            <person name="Kuss A.W."/>
            <person name="Jensen L."/>
            <person name="Jensen C."/>
            <person name="Gillespie R.G."/>
            <person name="Hoff K.J."/>
            <person name="Prost S."/>
        </authorList>
    </citation>
    <scope>NUCLEOTIDE SEQUENCE</scope>
</reference>
<dbReference type="Gene3D" id="3.30.420.10">
    <property type="entry name" value="Ribonuclease H-like superfamily/Ribonuclease H"/>
    <property type="match status" value="2"/>
</dbReference>
<evidence type="ECO:0000259" key="14">
    <source>
        <dbReference type="PROSITE" id="PS50879"/>
    </source>
</evidence>
<keyword evidence="13" id="KW-0732">Signal</keyword>
<evidence type="ECO:0000256" key="9">
    <source>
        <dbReference type="ARBA" id="ARBA00022759"/>
    </source>
</evidence>
<evidence type="ECO:0000256" key="5">
    <source>
        <dbReference type="ARBA" id="ARBA00012180"/>
    </source>
</evidence>
<feature type="signal peptide" evidence="13">
    <location>
        <begin position="1"/>
        <end position="22"/>
    </location>
</feature>
<dbReference type="InterPro" id="IPR012337">
    <property type="entry name" value="RNaseH-like_sf"/>
</dbReference>
<dbReference type="Proteomes" id="UP000807504">
    <property type="component" value="Unassembled WGS sequence"/>
</dbReference>
<evidence type="ECO:0000256" key="11">
    <source>
        <dbReference type="ARBA" id="ARBA00022842"/>
    </source>
</evidence>
<keyword evidence="16" id="KW-1185">Reference proteome</keyword>
<dbReference type="Pfam" id="PF00075">
    <property type="entry name" value="RNase_H"/>
    <property type="match status" value="2"/>
</dbReference>
<evidence type="ECO:0000256" key="12">
    <source>
        <dbReference type="SAM" id="MobiDB-lite"/>
    </source>
</evidence>
<comment type="function">
    <text evidence="3">Endonuclease that specifically degrades the RNA of RNA-DNA hybrids.</text>
</comment>
<feature type="region of interest" description="Disordered" evidence="12">
    <location>
        <begin position="209"/>
        <end position="237"/>
    </location>
</feature>
<dbReference type="PROSITE" id="PS50879">
    <property type="entry name" value="RNASE_H_1"/>
    <property type="match status" value="2"/>
</dbReference>
<dbReference type="GO" id="GO:0046872">
    <property type="term" value="F:metal ion binding"/>
    <property type="evidence" value="ECO:0007669"/>
    <property type="project" value="UniProtKB-KW"/>
</dbReference>
<comment type="cofactor">
    <cofactor evidence="2">
        <name>Mg(2+)</name>
        <dbReference type="ChEBI" id="CHEBI:18420"/>
    </cofactor>
</comment>
<name>A0A8T0EYW4_ARGBR</name>
<dbReference type="PANTHER" id="PTHR10642:SF26">
    <property type="entry name" value="RIBONUCLEASE H1"/>
    <property type="match status" value="1"/>
</dbReference>
<keyword evidence="10" id="KW-0378">Hydrolase</keyword>
<comment type="caution">
    <text evidence="15">The sequence shown here is derived from an EMBL/GenBank/DDBJ whole genome shotgun (WGS) entry which is preliminary data.</text>
</comment>
<dbReference type="EC" id="3.1.26.4" evidence="5"/>
<dbReference type="SUPFAM" id="SSF55658">
    <property type="entry name" value="L9 N-domain-like"/>
    <property type="match status" value="3"/>
</dbReference>
<feature type="domain" description="RNase H type-1" evidence="14">
    <location>
        <begin position="395"/>
        <end position="541"/>
    </location>
</feature>
<dbReference type="InterPro" id="IPR009027">
    <property type="entry name" value="Ribosomal_bL9/RNase_H1_N"/>
</dbReference>
<evidence type="ECO:0000256" key="7">
    <source>
        <dbReference type="ARBA" id="ARBA00022722"/>
    </source>
</evidence>
<dbReference type="PANTHER" id="PTHR10642">
    <property type="entry name" value="RIBONUCLEASE H1"/>
    <property type="match status" value="1"/>
</dbReference>
<dbReference type="CDD" id="cd09280">
    <property type="entry name" value="RNase_HI_eukaryote_like"/>
    <property type="match status" value="2"/>
</dbReference>
<comment type="catalytic activity">
    <reaction evidence="1">
        <text>Endonucleolytic cleavage to 5'-phosphomonoester.</text>
        <dbReference type="EC" id="3.1.26.4"/>
    </reaction>
</comment>
<dbReference type="FunFam" id="3.40.970.10:FF:000001">
    <property type="entry name" value="Ribonuclease H1"/>
    <property type="match status" value="1"/>
</dbReference>
<protein>
    <recommendedName>
        <fullName evidence="6">Ribonuclease H</fullName>
        <ecNumber evidence="5">3.1.26.4</ecNumber>
    </recommendedName>
</protein>
<comment type="similarity">
    <text evidence="4">Belongs to the RNase H family.</text>
</comment>
<dbReference type="FunFam" id="3.30.420.10:FF:000115">
    <property type="entry name" value="Ribonuclease H"/>
    <property type="match status" value="2"/>
</dbReference>
<evidence type="ECO:0000256" key="4">
    <source>
        <dbReference type="ARBA" id="ARBA00005300"/>
    </source>
</evidence>
<evidence type="ECO:0000256" key="13">
    <source>
        <dbReference type="SAM" id="SignalP"/>
    </source>
</evidence>
<evidence type="ECO:0000256" key="2">
    <source>
        <dbReference type="ARBA" id="ARBA00001946"/>
    </source>
</evidence>
<dbReference type="InterPro" id="IPR011320">
    <property type="entry name" value="RNase_H1_N"/>
</dbReference>
<gene>
    <name evidence="15" type="ORF">HNY73_013178</name>
</gene>
<keyword evidence="8" id="KW-0479">Metal-binding</keyword>
<dbReference type="InterPro" id="IPR002156">
    <property type="entry name" value="RNaseH_domain"/>
</dbReference>
<proteinExistence type="inferred from homology"/>
<evidence type="ECO:0000256" key="3">
    <source>
        <dbReference type="ARBA" id="ARBA00004065"/>
    </source>
</evidence>
<evidence type="ECO:0000256" key="6">
    <source>
        <dbReference type="ARBA" id="ARBA00017721"/>
    </source>
</evidence>
<evidence type="ECO:0000313" key="15">
    <source>
        <dbReference type="EMBL" id="KAF8782951.1"/>
    </source>
</evidence>
<keyword evidence="11" id="KW-0460">Magnesium</keyword>
<dbReference type="SUPFAM" id="SSF53098">
    <property type="entry name" value="Ribonuclease H-like"/>
    <property type="match status" value="2"/>
</dbReference>
<accession>A0A8T0EYW4</accession>
<dbReference type="InterPro" id="IPR037056">
    <property type="entry name" value="RNase_H1_N_sf"/>
</dbReference>
<sequence>MFKVGIFAVFVLFFFLIEIAAGQKPPRAYAKSKCEKRIKNETMLEQCKTCVEQYNLPEYPSKSECFNKRNLWSFCLPSFSVVENYIYFGTKFKLIMPKPGFYAVRVGRKPGIYMSWAECEAQVKGFPKASYKKFADLGSAENFAGIKHSEPNTAKNFAGVKHAEPNAAIKKRVGPNTAEDDIKRKFNEIDMQIISDIYKLASTFEAAPSTSSVHEKRKSRPTSKRTRNSEQEFSFSSILEISPSRTSNDYSRVYEPEPSNFSVLERQTDRHSSNLINNFVPEPSTSSSMSIEDAFENVPDFIFDLAVDKRPYYAVHRGARPGVYRTWKECEAQIKNTRGASYRKFDNEEQALEYVQTGGIVKATKRELREIPYNNRVKKRRRNSDGKVEYVLANPDEPVVIFTDGASAENGRRRARAGIGIYWGPNHPLNTSKRLPGRQTNNRAEIQAAVYALNQAKQIGARKVKLYTDSQFLIHAITDWIKKWKTNGWKLVNGDPVVNKDDFLELEAISQGLEVEWIYVKAHARNHGNDEADRLAVAGSRLLLEPSNCSEFPKPQIQPENLEPFIVTDASSSSTEVLPLIIPEECIERKAFYAVHKGKSPGVYKTWVECEQQIKDFPKPWFKKFFSEEEALEFVKKGKVTKKINIPDHGPDKFVTVFTDGASSCNGQDDAKAGIGVYWGPGNELNTSMRLPGRQTNNRAEIFAAVHALKQAKQLGIKNLRLYTDSQFVIKGITEWIDNWKERDWVSSSGKPVVNKEDFMALDNARQGINVDWCYVKGHANNPGNVEADKLAVAGCNKAVSESFFLA</sequence>
<dbReference type="GO" id="GO:0004523">
    <property type="term" value="F:RNA-DNA hybrid ribonuclease activity"/>
    <property type="evidence" value="ECO:0007669"/>
    <property type="project" value="UniProtKB-EC"/>
</dbReference>
<dbReference type="Gene3D" id="3.40.970.10">
    <property type="entry name" value="Ribonuclease H1, N-terminal domain"/>
    <property type="match status" value="3"/>
</dbReference>
<dbReference type="FunFam" id="3.40.970.10:FF:000002">
    <property type="entry name" value="Ribonuclease H"/>
    <property type="match status" value="2"/>
</dbReference>
<evidence type="ECO:0000313" key="16">
    <source>
        <dbReference type="Proteomes" id="UP000807504"/>
    </source>
</evidence>
<dbReference type="Pfam" id="PF01693">
    <property type="entry name" value="Cauli_VI"/>
    <property type="match status" value="3"/>
</dbReference>